<dbReference type="Gene3D" id="1.20.140.70">
    <property type="entry name" value="Oligopeptidase f, N-terminal domain"/>
    <property type="match status" value="1"/>
</dbReference>
<dbReference type="Proteomes" id="UP000824083">
    <property type="component" value="Unassembled WGS sequence"/>
</dbReference>
<evidence type="ECO:0000256" key="2">
    <source>
        <dbReference type="ARBA" id="ARBA00022723"/>
    </source>
</evidence>
<protein>
    <recommendedName>
        <fullName evidence="7">Peptidase M3A/M3B catalytic domain-containing protein</fullName>
    </recommendedName>
</protein>
<evidence type="ECO:0000313" key="8">
    <source>
        <dbReference type="EMBL" id="HIU37314.1"/>
    </source>
</evidence>
<dbReference type="EMBL" id="DVMY01000059">
    <property type="protein sequence ID" value="HIU37314.1"/>
    <property type="molecule type" value="Genomic_DNA"/>
</dbReference>
<dbReference type="GO" id="GO:0004222">
    <property type="term" value="F:metalloendopeptidase activity"/>
    <property type="evidence" value="ECO:0007669"/>
    <property type="project" value="InterPro"/>
</dbReference>
<dbReference type="SUPFAM" id="SSF55486">
    <property type="entry name" value="Metalloproteases ('zincins'), catalytic domain"/>
    <property type="match status" value="1"/>
</dbReference>
<dbReference type="GO" id="GO:0046872">
    <property type="term" value="F:metal ion binding"/>
    <property type="evidence" value="ECO:0007669"/>
    <property type="project" value="UniProtKB-UniRule"/>
</dbReference>
<dbReference type="InterPro" id="IPR042088">
    <property type="entry name" value="OligoPept_F_C"/>
</dbReference>
<dbReference type="PANTHER" id="PTHR34217">
    <property type="entry name" value="METAL-DEPENDENT CARBOXYPEPTIDASE"/>
    <property type="match status" value="1"/>
</dbReference>
<comment type="caution">
    <text evidence="8">The sequence shown here is derived from an EMBL/GenBank/DDBJ whole genome shotgun (WGS) entry which is preliminary data.</text>
</comment>
<evidence type="ECO:0000256" key="6">
    <source>
        <dbReference type="RuleBase" id="RU003435"/>
    </source>
</evidence>
<organism evidence="8 9">
    <name type="scientific">Candidatus Aphodousia faecigallinarum</name>
    <dbReference type="NCBI Taxonomy" id="2840677"/>
    <lineage>
        <taxon>Bacteria</taxon>
        <taxon>Pseudomonadati</taxon>
        <taxon>Pseudomonadota</taxon>
        <taxon>Betaproteobacteria</taxon>
        <taxon>Burkholderiales</taxon>
        <taxon>Sutterellaceae</taxon>
        <taxon>Sutterellaceae incertae sedis</taxon>
        <taxon>Candidatus Aphodousia</taxon>
    </lineage>
</organism>
<dbReference type="InterPro" id="IPR001333">
    <property type="entry name" value="Peptidase_M32_Taq"/>
</dbReference>
<dbReference type="Gene3D" id="1.10.1370.20">
    <property type="entry name" value="Oligoendopeptidase f, C-terminal domain"/>
    <property type="match status" value="1"/>
</dbReference>
<evidence type="ECO:0000259" key="7">
    <source>
        <dbReference type="Pfam" id="PF01432"/>
    </source>
</evidence>
<reference evidence="8" key="1">
    <citation type="submission" date="2020-10" db="EMBL/GenBank/DDBJ databases">
        <authorList>
            <person name="Gilroy R."/>
        </authorList>
    </citation>
    <scope>NUCLEOTIDE SEQUENCE</scope>
    <source>
        <strain evidence="8">7463</strain>
    </source>
</reference>
<keyword evidence="5 6" id="KW-0482">Metalloprotease</keyword>
<accession>A0A9D1LF10</accession>
<feature type="domain" description="Peptidase M3A/M3B catalytic" evidence="7">
    <location>
        <begin position="335"/>
        <end position="577"/>
    </location>
</feature>
<dbReference type="GO" id="GO:0004181">
    <property type="term" value="F:metallocarboxypeptidase activity"/>
    <property type="evidence" value="ECO:0007669"/>
    <property type="project" value="InterPro"/>
</dbReference>
<evidence type="ECO:0000313" key="9">
    <source>
        <dbReference type="Proteomes" id="UP000824083"/>
    </source>
</evidence>
<comment type="cofactor">
    <cofactor evidence="6">
        <name>Zn(2+)</name>
        <dbReference type="ChEBI" id="CHEBI:29105"/>
    </cofactor>
    <text evidence="6">Binds 1 zinc ion.</text>
</comment>
<gene>
    <name evidence="8" type="ORF">IAC56_03465</name>
</gene>
<dbReference type="PANTHER" id="PTHR34217:SF1">
    <property type="entry name" value="CARBOXYPEPTIDASE 1"/>
    <property type="match status" value="1"/>
</dbReference>
<evidence type="ECO:0000256" key="5">
    <source>
        <dbReference type="ARBA" id="ARBA00023049"/>
    </source>
</evidence>
<evidence type="ECO:0000256" key="3">
    <source>
        <dbReference type="ARBA" id="ARBA00022801"/>
    </source>
</evidence>
<dbReference type="InterPro" id="IPR001567">
    <property type="entry name" value="Pept_M3A_M3B_dom"/>
</dbReference>
<name>A0A9D1LF10_9BURK</name>
<reference evidence="8" key="2">
    <citation type="journal article" date="2021" name="PeerJ">
        <title>Extensive microbial diversity within the chicken gut microbiome revealed by metagenomics and culture.</title>
        <authorList>
            <person name="Gilroy R."/>
            <person name="Ravi A."/>
            <person name="Getino M."/>
            <person name="Pursley I."/>
            <person name="Horton D.L."/>
            <person name="Alikhan N.F."/>
            <person name="Baker D."/>
            <person name="Gharbi K."/>
            <person name="Hall N."/>
            <person name="Watson M."/>
            <person name="Adriaenssens E.M."/>
            <person name="Foster-Nyarko E."/>
            <person name="Jarju S."/>
            <person name="Secka A."/>
            <person name="Antonio M."/>
            <person name="Oren A."/>
            <person name="Chaudhuri R.R."/>
            <person name="La Ragione R."/>
            <person name="Hildebrand F."/>
            <person name="Pallen M.J."/>
        </authorList>
    </citation>
    <scope>NUCLEOTIDE SEQUENCE</scope>
    <source>
        <strain evidence="8">7463</strain>
    </source>
</reference>
<keyword evidence="3 6" id="KW-0378">Hydrolase</keyword>
<proteinExistence type="inferred from homology"/>
<dbReference type="AlphaFoldDB" id="A0A9D1LF10"/>
<evidence type="ECO:0000256" key="1">
    <source>
        <dbReference type="ARBA" id="ARBA00022670"/>
    </source>
</evidence>
<dbReference type="Pfam" id="PF01432">
    <property type="entry name" value="Peptidase_M3"/>
    <property type="match status" value="1"/>
</dbReference>
<keyword evidence="1 6" id="KW-0645">Protease</keyword>
<sequence length="598" mass="68376">MQTSTQETLPSWTLEDAYGSVQDVRFQNELQNALTKMQQLKDRLVDEPSKEQILDLMPVYEDAVESISSLISFSYCASSADITDTQASAAYAQTQSLSAELEAVAKPIFSALGKISAEDPFWNNAQVSHWRFGTMEKKNSWRAGLKAEENTIINAFASTNFYPVDAMYKRLNKSLLVEAKNSQGETVHLTHSQCVGVLKGADDPVLRETAQEAVNAWYKEHAGYYVDLLNLLHGFRKTQFSIAGVTDWMRPSLEQNRISREALTAALEAIKSRQSEIQEAITVRAPFFGRKVMKACDFFAPIPVKSTGKAYIPYKQAIETVKASLVDVNPEIPAFIDMMLEKHWLDAKVDAKKAGGAFYSRFNRLKQPRVFTTYLGSFGSVLQQSHELGHAFHYWVMRDMPTNETEFPMTLTEVASTFNEANVRRYCAAHSQSNEERLAILWQELVSCANFCLQLPVRMGFETRFIEKRQSGLVTQAEAEEMMQQAWKEYMGDAIEDSDPYLWCYKLHFYMTDQYIYNYAYTIGYLISQGLCREQEKRGKDFPRFYREFLRDTGRMTVDELIAKHIGLDATKPDFWNQCLDQACSHIAQFKELVNQNR</sequence>
<evidence type="ECO:0000256" key="4">
    <source>
        <dbReference type="ARBA" id="ARBA00022833"/>
    </source>
</evidence>
<comment type="similarity">
    <text evidence="6">Belongs to the peptidase M3 family.</text>
</comment>
<keyword evidence="4 6" id="KW-0862">Zinc</keyword>
<dbReference type="GO" id="GO:0006508">
    <property type="term" value="P:proteolysis"/>
    <property type="evidence" value="ECO:0007669"/>
    <property type="project" value="UniProtKB-KW"/>
</dbReference>
<keyword evidence="2 6" id="KW-0479">Metal-binding</keyword>